<evidence type="ECO:0000256" key="1">
    <source>
        <dbReference type="ARBA" id="ARBA00005184"/>
    </source>
</evidence>
<dbReference type="EMBL" id="JBBPBK010000007">
    <property type="protein sequence ID" value="KAK9282344.1"/>
    <property type="molecule type" value="Genomic_DNA"/>
</dbReference>
<dbReference type="SMART" id="SM00856">
    <property type="entry name" value="PMEI"/>
    <property type="match status" value="1"/>
</dbReference>
<reference evidence="9 10" key="1">
    <citation type="journal article" date="2024" name="Plant J.">
        <title>Genome sequences and population genomics reveal climatic adaptation and genomic divergence between two closely related sweetgum species.</title>
        <authorList>
            <person name="Xu W.Q."/>
            <person name="Ren C.Q."/>
            <person name="Zhang X.Y."/>
            <person name="Comes H.P."/>
            <person name="Liu X.H."/>
            <person name="Li Y.G."/>
            <person name="Kettle C.J."/>
            <person name="Jalonen R."/>
            <person name="Gaisberger H."/>
            <person name="Ma Y.Z."/>
            <person name="Qiu Y.X."/>
        </authorList>
    </citation>
    <scope>NUCLEOTIDE SEQUENCE [LARGE SCALE GENOMIC DNA]</scope>
    <source>
        <strain evidence="9">Hangzhou</strain>
    </source>
</reference>
<evidence type="ECO:0000259" key="8">
    <source>
        <dbReference type="SMART" id="SM00856"/>
    </source>
</evidence>
<evidence type="ECO:0000256" key="6">
    <source>
        <dbReference type="PROSITE-ProRule" id="PRU10040"/>
    </source>
</evidence>
<evidence type="ECO:0000256" key="4">
    <source>
        <dbReference type="ARBA" id="ARBA00022801"/>
    </source>
</evidence>
<dbReference type="AlphaFoldDB" id="A0AAP0RPL0"/>
<sequence length="648" mass="71433">MSTFYSCSFEAYQDTLYTHSLRQFYRECDIYGTVDFIFGNAAVVFQNCNIYPRLPITGQFNTITAQGRTDPNQNTGTSIQNCTIKAASDLASSNGTTQTYLGRPWKLYSRTVFMQSFMDSFINPAGWSIWSGDFALSTLYYVISSRTYPKEIHQKTQFGGKETYHQTNKSKSSLQAWPGLSQTAITALEDCQLLAGLNMDFLLSSFETVNTTSQTLPSTQADDVQTLLSAILTNQQTCLDGLQTAASGWSATNGLSSLLSNGIKLYSVSLALFTKGWVPEKKKGMMTWQPRRNHVTFRNGPLPLKMSSQNLAIYESVRRRKLLQTSDDEVLVSDIVVVSQDGSGNFTTISDAVNAAPINNNGSTGYFLIYVTAGIYEEYVSIAKSKKYLMMIGDGINQTIITGNRSVADGSTTFNSSTFAVVATGFVAVNITIRNTAGAVKNQAVALRNGADLSTFYSCSFEAYQDTLYAHSLRQFYRECDIYGTVDFIFGNAAAVFQNCNLYPRLPMSWQFNAITAQGRTDPNQNTGTSIQNCTIRAADDLASSNTSIQTFLGRPWKLYSRTVYMQSYMDSLINPAGWSIWSGDFALNTSYYAEYNNTGPGSNTTNRVTWSLPAINATDAANFTVSNFLMGDNWLPQTGVPFTGGLL</sequence>
<dbReference type="GO" id="GO:0004857">
    <property type="term" value="F:enzyme inhibitor activity"/>
    <property type="evidence" value="ECO:0007669"/>
    <property type="project" value="InterPro"/>
</dbReference>
<evidence type="ECO:0000256" key="3">
    <source>
        <dbReference type="ARBA" id="ARBA00007786"/>
    </source>
</evidence>
<accession>A0AAP0RPL0</accession>
<gene>
    <name evidence="9" type="ORF">L1049_005261</name>
</gene>
<comment type="pathway">
    <text evidence="1 7">Glycan metabolism; pectin degradation; 2-dehydro-3-deoxy-D-gluconate from pectin: step 1/5.</text>
</comment>
<dbReference type="EC" id="3.1.1.11" evidence="7"/>
<name>A0AAP0RPL0_LIQFO</name>
<dbReference type="InterPro" id="IPR012334">
    <property type="entry name" value="Pectin_lyas_fold"/>
</dbReference>
<dbReference type="Gene3D" id="1.20.140.40">
    <property type="entry name" value="Invertase/pectin methylesterase inhibitor family protein"/>
    <property type="match status" value="1"/>
</dbReference>
<dbReference type="InterPro" id="IPR035513">
    <property type="entry name" value="Invertase/methylesterase_inhib"/>
</dbReference>
<evidence type="ECO:0000313" key="9">
    <source>
        <dbReference type="EMBL" id="KAK9282344.1"/>
    </source>
</evidence>
<dbReference type="InterPro" id="IPR006501">
    <property type="entry name" value="Pectinesterase_inhib_dom"/>
</dbReference>
<dbReference type="Proteomes" id="UP001415857">
    <property type="component" value="Unassembled WGS sequence"/>
</dbReference>
<comment type="similarity">
    <text evidence="2">In the N-terminal section; belongs to the PMEI family.</text>
</comment>
<evidence type="ECO:0000256" key="5">
    <source>
        <dbReference type="ARBA" id="ARBA00023085"/>
    </source>
</evidence>
<keyword evidence="4 7" id="KW-0378">Hydrolase</keyword>
<protein>
    <recommendedName>
        <fullName evidence="7">Pectinesterase</fullName>
        <ecNumber evidence="7">3.1.1.11</ecNumber>
    </recommendedName>
</protein>
<dbReference type="Gene3D" id="2.160.20.10">
    <property type="entry name" value="Single-stranded right-handed beta-helix, Pectin lyase-like"/>
    <property type="match status" value="2"/>
</dbReference>
<feature type="domain" description="Pectinesterase inhibitor" evidence="8">
    <location>
        <begin position="144"/>
        <end position="272"/>
    </location>
</feature>
<dbReference type="FunFam" id="2.160.20.10:FF:000001">
    <property type="entry name" value="Pectinesterase"/>
    <property type="match status" value="1"/>
</dbReference>
<dbReference type="PANTHER" id="PTHR31707">
    <property type="entry name" value="PECTINESTERASE"/>
    <property type="match status" value="1"/>
</dbReference>
<evidence type="ECO:0000313" key="10">
    <source>
        <dbReference type="Proteomes" id="UP001415857"/>
    </source>
</evidence>
<dbReference type="GO" id="GO:0030599">
    <property type="term" value="F:pectinesterase activity"/>
    <property type="evidence" value="ECO:0007669"/>
    <property type="project" value="UniProtKB-UniRule"/>
</dbReference>
<comment type="caution">
    <text evidence="9">The sequence shown here is derived from an EMBL/GenBank/DDBJ whole genome shotgun (WGS) entry which is preliminary data.</text>
</comment>
<comment type="catalytic activity">
    <reaction evidence="7">
        <text>[(1-&gt;4)-alpha-D-galacturonosyl methyl ester](n) + n H2O = [(1-&gt;4)-alpha-D-galacturonosyl](n) + n methanol + n H(+)</text>
        <dbReference type="Rhea" id="RHEA:22380"/>
        <dbReference type="Rhea" id="RHEA-COMP:14570"/>
        <dbReference type="Rhea" id="RHEA-COMP:14573"/>
        <dbReference type="ChEBI" id="CHEBI:15377"/>
        <dbReference type="ChEBI" id="CHEBI:15378"/>
        <dbReference type="ChEBI" id="CHEBI:17790"/>
        <dbReference type="ChEBI" id="CHEBI:140522"/>
        <dbReference type="ChEBI" id="CHEBI:140523"/>
        <dbReference type="EC" id="3.1.1.11"/>
    </reaction>
</comment>
<dbReference type="InterPro" id="IPR011050">
    <property type="entry name" value="Pectin_lyase_fold/virulence"/>
</dbReference>
<keyword evidence="5 7" id="KW-0063">Aspartyl esterase</keyword>
<organism evidence="9 10">
    <name type="scientific">Liquidambar formosana</name>
    <name type="common">Formosan gum</name>
    <dbReference type="NCBI Taxonomy" id="63359"/>
    <lineage>
        <taxon>Eukaryota</taxon>
        <taxon>Viridiplantae</taxon>
        <taxon>Streptophyta</taxon>
        <taxon>Embryophyta</taxon>
        <taxon>Tracheophyta</taxon>
        <taxon>Spermatophyta</taxon>
        <taxon>Magnoliopsida</taxon>
        <taxon>eudicotyledons</taxon>
        <taxon>Gunneridae</taxon>
        <taxon>Pentapetalae</taxon>
        <taxon>Saxifragales</taxon>
        <taxon>Altingiaceae</taxon>
        <taxon>Liquidambar</taxon>
    </lineage>
</organism>
<keyword evidence="10" id="KW-1185">Reference proteome</keyword>
<dbReference type="SUPFAM" id="SSF101148">
    <property type="entry name" value="Plant invertase/pectin methylesterase inhibitor"/>
    <property type="match status" value="1"/>
</dbReference>
<evidence type="ECO:0000256" key="7">
    <source>
        <dbReference type="RuleBase" id="RU000589"/>
    </source>
</evidence>
<feature type="active site" evidence="6">
    <location>
        <position position="35"/>
    </location>
</feature>
<dbReference type="CDD" id="cd15798">
    <property type="entry name" value="PMEI-like_3"/>
    <property type="match status" value="1"/>
</dbReference>
<dbReference type="GO" id="GO:0045490">
    <property type="term" value="P:pectin catabolic process"/>
    <property type="evidence" value="ECO:0007669"/>
    <property type="project" value="UniProtKB-UniRule"/>
</dbReference>
<proteinExistence type="inferred from homology"/>
<dbReference type="GO" id="GO:0042545">
    <property type="term" value="P:cell wall modification"/>
    <property type="evidence" value="ECO:0007669"/>
    <property type="project" value="UniProtKB-UniRule"/>
</dbReference>
<dbReference type="SUPFAM" id="SSF51126">
    <property type="entry name" value="Pectin lyase-like"/>
    <property type="match status" value="2"/>
</dbReference>
<dbReference type="InterPro" id="IPR000070">
    <property type="entry name" value="Pectinesterase_cat"/>
</dbReference>
<evidence type="ECO:0000256" key="2">
    <source>
        <dbReference type="ARBA" id="ARBA00006027"/>
    </source>
</evidence>
<comment type="similarity">
    <text evidence="3">In the C-terminal section; belongs to the pectinesterase family.</text>
</comment>
<dbReference type="PROSITE" id="PS00503">
    <property type="entry name" value="PECTINESTERASE_2"/>
    <property type="match status" value="2"/>
</dbReference>
<dbReference type="Pfam" id="PF01095">
    <property type="entry name" value="Pectinesterase"/>
    <property type="match status" value="2"/>
</dbReference>
<feature type="active site" evidence="6">
    <location>
        <position position="487"/>
    </location>
</feature>
<dbReference type="InterPro" id="IPR033131">
    <property type="entry name" value="Pectinesterase_Asp_AS"/>
</dbReference>
<dbReference type="Pfam" id="PF04043">
    <property type="entry name" value="PMEI"/>
    <property type="match status" value="1"/>
</dbReference>